<feature type="transmembrane region" description="Helical" evidence="4">
    <location>
        <begin position="382"/>
        <end position="402"/>
    </location>
</feature>
<evidence type="ECO:0008006" key="7">
    <source>
        <dbReference type="Google" id="ProtNLM"/>
    </source>
</evidence>
<feature type="transmembrane region" description="Helical" evidence="4">
    <location>
        <begin position="295"/>
        <end position="318"/>
    </location>
</feature>
<comment type="caution">
    <text evidence="5">The sequence shown here is derived from an EMBL/GenBank/DDBJ whole genome shotgun (WGS) entry which is preliminary data.</text>
</comment>
<keyword evidence="1 4" id="KW-0812">Transmembrane</keyword>
<dbReference type="Proteomes" id="UP001194714">
    <property type="component" value="Unassembled WGS sequence"/>
</dbReference>
<dbReference type="Pfam" id="PF07690">
    <property type="entry name" value="MFS_1"/>
    <property type="match status" value="1"/>
</dbReference>
<proteinExistence type="predicted"/>
<evidence type="ECO:0000256" key="1">
    <source>
        <dbReference type="ARBA" id="ARBA00022692"/>
    </source>
</evidence>
<gene>
    <name evidence="5" type="ORF">NEPTK9_000404</name>
</gene>
<accession>A0ABS0AXP1</accession>
<name>A0ABS0AXP1_9BACT</name>
<feature type="transmembrane region" description="Helical" evidence="4">
    <location>
        <begin position="51"/>
        <end position="68"/>
    </location>
</feature>
<dbReference type="PANTHER" id="PTHR23526:SF2">
    <property type="entry name" value="MAJOR FACILITATOR SUPERFAMILY (MFS) PROFILE DOMAIN-CONTAINING PROTEIN"/>
    <property type="match status" value="1"/>
</dbReference>
<feature type="transmembrane region" description="Helical" evidence="4">
    <location>
        <begin position="88"/>
        <end position="116"/>
    </location>
</feature>
<reference evidence="5 6" key="1">
    <citation type="submission" date="2020-01" db="EMBL/GenBank/DDBJ databases">
        <title>Draft genome sequence of Cand. Neptunochlamydia vexilliferae K9.</title>
        <authorList>
            <person name="Schulz F."/>
            <person name="Koestlbacher S."/>
            <person name="Wascher F."/>
            <person name="Pizzetti I."/>
            <person name="Horn M."/>
        </authorList>
    </citation>
    <scope>NUCLEOTIDE SEQUENCE [LARGE SCALE GENOMIC DNA]</scope>
    <source>
        <strain evidence="5 6">K9</strain>
    </source>
</reference>
<evidence type="ECO:0000256" key="4">
    <source>
        <dbReference type="SAM" id="Phobius"/>
    </source>
</evidence>
<dbReference type="RefSeq" id="WP_194847199.1">
    <property type="nucleotide sequence ID" value="NZ_JAAEJV010000006.1"/>
</dbReference>
<dbReference type="InterPro" id="IPR036259">
    <property type="entry name" value="MFS_trans_sf"/>
</dbReference>
<organism evidence="5 6">
    <name type="scientific">Candidatus Neptunichlamydia vexilliferae</name>
    <dbReference type="NCBI Taxonomy" id="1651774"/>
    <lineage>
        <taxon>Bacteria</taxon>
        <taxon>Pseudomonadati</taxon>
        <taxon>Chlamydiota</taxon>
        <taxon>Chlamydiia</taxon>
        <taxon>Parachlamydiales</taxon>
        <taxon>Simkaniaceae</taxon>
        <taxon>Candidatus Neptunichlamydia</taxon>
    </lineage>
</organism>
<keyword evidence="6" id="KW-1185">Reference proteome</keyword>
<protein>
    <recommendedName>
        <fullName evidence="7">Major facilitator superfamily (MFS) profile domain-containing protein</fullName>
    </recommendedName>
</protein>
<sequence length="417" mass="46701">MSTPAIFSKTRAGATRFALIWMQVVSEPFIAFYTLLLFILRKDLGATPLQISIFAAIRPLMAVFSFYWSSNLLRNRSKLISNFMGAWVLSFLPFLCLPFIHNIYFVMFCAAIYQLFARATIPSKMEILKLNLEKEKREKLFSRLYVLGFIESIGLGLFVGKLLDTHIGAWQVLFPLAAILSLSSVLIQMRIPLPENLKEDPNVLPITKGRILQPIKDSIHLMRSRPDFAHFQWGFMIGGFALMFITPALHLYYVDSLQMTHHNLAIARYIWMGIGVTSSTFLWRRALNSTPIHQLTSRVILGFSLFPLTLLFAPLSLLFVNAAFFFYGIAQAGSHLLWNLSGTLFAQSEDSSKFSGVNILMVGLRGVVAPLLGGLACSLFSPFTILIVGMVICFLGAGLGSIEKFRAKGFRGGFLEV</sequence>
<feature type="transmembrane region" description="Helical" evidence="4">
    <location>
        <begin position="357"/>
        <end position="376"/>
    </location>
</feature>
<dbReference type="Gene3D" id="1.20.1250.20">
    <property type="entry name" value="MFS general substrate transporter like domains"/>
    <property type="match status" value="1"/>
</dbReference>
<feature type="transmembrane region" description="Helical" evidence="4">
    <location>
        <begin position="169"/>
        <end position="187"/>
    </location>
</feature>
<evidence type="ECO:0000313" key="5">
    <source>
        <dbReference type="EMBL" id="MBF5058904.1"/>
    </source>
</evidence>
<dbReference type="InterPro" id="IPR011701">
    <property type="entry name" value="MFS"/>
</dbReference>
<evidence type="ECO:0000313" key="6">
    <source>
        <dbReference type="Proteomes" id="UP001194714"/>
    </source>
</evidence>
<dbReference type="InterPro" id="IPR052528">
    <property type="entry name" value="Sugar_transport-like"/>
</dbReference>
<evidence type="ECO:0000256" key="2">
    <source>
        <dbReference type="ARBA" id="ARBA00022989"/>
    </source>
</evidence>
<feature type="transmembrane region" description="Helical" evidence="4">
    <location>
        <begin position="20"/>
        <end position="39"/>
    </location>
</feature>
<feature type="transmembrane region" description="Helical" evidence="4">
    <location>
        <begin position="144"/>
        <end position="163"/>
    </location>
</feature>
<feature type="transmembrane region" description="Helical" evidence="4">
    <location>
        <begin position="231"/>
        <end position="253"/>
    </location>
</feature>
<dbReference type="EMBL" id="JAAEJV010000006">
    <property type="protein sequence ID" value="MBF5058904.1"/>
    <property type="molecule type" value="Genomic_DNA"/>
</dbReference>
<dbReference type="PANTHER" id="PTHR23526">
    <property type="entry name" value="INTEGRAL MEMBRANE TRANSPORT PROTEIN-RELATED"/>
    <property type="match status" value="1"/>
</dbReference>
<keyword evidence="3 4" id="KW-0472">Membrane</keyword>
<feature type="transmembrane region" description="Helical" evidence="4">
    <location>
        <begin position="265"/>
        <end position="283"/>
    </location>
</feature>
<evidence type="ECO:0000256" key="3">
    <source>
        <dbReference type="ARBA" id="ARBA00023136"/>
    </source>
</evidence>
<dbReference type="SUPFAM" id="SSF103473">
    <property type="entry name" value="MFS general substrate transporter"/>
    <property type="match status" value="1"/>
</dbReference>
<keyword evidence="2 4" id="KW-1133">Transmembrane helix</keyword>